<dbReference type="PANTHER" id="PTHR12153">
    <property type="entry name" value="SELENOPROTEIN O"/>
    <property type="match status" value="1"/>
</dbReference>
<gene>
    <name evidence="11" type="ORF">QTO34_012936</name>
</gene>
<sequence length="726" mass="79886">MEPAPHWLAGLHFDNRALRALPVETPPPDPEGAAPAPRLVPGACFSRVRPAPLRQPRLVALSEPALALLGLGAPPAAAAAREAREAEAALFFSGNALLPGAEPAAHCYCGHQFGQFAGQLGDGAAMYLGEVCTAAGERWELQLKGAGPTPFSRQADGRKVLRSSIREFLCSEAMFHLGVPTTRAGACVTSESTVVRDVFYDGNPKHEPCAVVLRIASTFLRFGSFEIFKAEDEHTGRAGPSVGRNDIRVQMLDYVVSTFYPEIQATHAVTRRTARMVAEWQCVGFCHGVLNTDNMSIVGLTIDYGPFGFLDRYDPDHICNASDNAGRYSFSKQPEVCKWNLQKLAEALVPELPLEQGEAILAEEYDAEFRRHYLHKMRRKLGLVRAEREEDAALVAKLLETMHLTGADFTNTFYLLSSFPVGPESPGLAEFLTALMEQCASLEELRLAFRPQMDPRQLSMMLMLAQSNPQLFALIGTRANVTKELERVEQQSRLEQLSPAELLSRNRGHWADWLQEYRARLEKDREGAADEDAWQAERTRVMHANNPKYVLRNYIAQNAIEAAENGDFSEARTHQSLLFPWVPQEGLGQGGRVRRVLKLLEAPYHREGEAAEVLEAAEPEGASSTAERRRSYSSKPPLWAAELCPASSPTPSLHDGRDVQSGPDPSLSDTDSAAQHSPTSSMLPMKSCFTQGQVSRGTGPRRTQQPQPPWQPGRPALQAPASQNSP</sequence>
<comment type="caution">
    <text evidence="11">The sequence shown here is derived from an EMBL/GenBank/DDBJ whole genome shotgun (WGS) entry which is preliminary data.</text>
</comment>
<dbReference type="InterPro" id="IPR003846">
    <property type="entry name" value="SelO"/>
</dbReference>
<evidence type="ECO:0000256" key="5">
    <source>
        <dbReference type="ARBA" id="ARBA00022723"/>
    </source>
</evidence>
<evidence type="ECO:0000256" key="9">
    <source>
        <dbReference type="ARBA" id="ARBA00031547"/>
    </source>
</evidence>
<evidence type="ECO:0000256" key="2">
    <source>
        <dbReference type="ARBA" id="ARBA00009747"/>
    </source>
</evidence>
<evidence type="ECO:0000256" key="6">
    <source>
        <dbReference type="ARBA" id="ARBA00022741"/>
    </source>
</evidence>
<accession>A0AA40LD44</accession>
<dbReference type="GO" id="GO:0046872">
    <property type="term" value="F:metal ion binding"/>
    <property type="evidence" value="ECO:0007669"/>
    <property type="project" value="UniProtKB-KW"/>
</dbReference>
<keyword evidence="5" id="KW-0479">Metal-binding</keyword>
<evidence type="ECO:0000256" key="1">
    <source>
        <dbReference type="ARBA" id="ARBA00001946"/>
    </source>
</evidence>
<evidence type="ECO:0000256" key="4">
    <source>
        <dbReference type="ARBA" id="ARBA00022695"/>
    </source>
</evidence>
<dbReference type="GO" id="GO:0005524">
    <property type="term" value="F:ATP binding"/>
    <property type="evidence" value="ECO:0007669"/>
    <property type="project" value="UniProtKB-KW"/>
</dbReference>
<evidence type="ECO:0000313" key="12">
    <source>
        <dbReference type="Proteomes" id="UP001177744"/>
    </source>
</evidence>
<keyword evidence="12" id="KW-1185">Reference proteome</keyword>
<comment type="similarity">
    <text evidence="2">Belongs to the SELO family.</text>
</comment>
<evidence type="ECO:0000256" key="8">
    <source>
        <dbReference type="ARBA" id="ARBA00022842"/>
    </source>
</evidence>
<reference evidence="11" key="1">
    <citation type="submission" date="2023-06" db="EMBL/GenBank/DDBJ databases">
        <title>Reference genome for the Northern bat (Eptesicus nilssonii), a most northern bat species.</title>
        <authorList>
            <person name="Laine V.N."/>
            <person name="Pulliainen A.T."/>
            <person name="Lilley T.M."/>
        </authorList>
    </citation>
    <scope>NUCLEOTIDE SEQUENCE</scope>
    <source>
        <strain evidence="11">BLF_Eptnil</strain>
        <tissue evidence="11">Kidney</tissue>
    </source>
</reference>
<proteinExistence type="inferred from homology"/>
<feature type="compositionally biased region" description="Low complexity" evidence="10">
    <location>
        <begin position="696"/>
        <end position="705"/>
    </location>
</feature>
<dbReference type="EMBL" id="JAULJE010000027">
    <property type="protein sequence ID" value="KAK1327647.1"/>
    <property type="molecule type" value="Genomic_DNA"/>
</dbReference>
<keyword evidence="4" id="KW-0548">Nucleotidyltransferase</keyword>
<organism evidence="11 12">
    <name type="scientific">Cnephaeus nilssonii</name>
    <name type="common">Northern bat</name>
    <name type="synonym">Eptesicus nilssonii</name>
    <dbReference type="NCBI Taxonomy" id="3371016"/>
    <lineage>
        <taxon>Eukaryota</taxon>
        <taxon>Metazoa</taxon>
        <taxon>Chordata</taxon>
        <taxon>Craniata</taxon>
        <taxon>Vertebrata</taxon>
        <taxon>Euteleostomi</taxon>
        <taxon>Mammalia</taxon>
        <taxon>Eutheria</taxon>
        <taxon>Laurasiatheria</taxon>
        <taxon>Chiroptera</taxon>
        <taxon>Yangochiroptera</taxon>
        <taxon>Vespertilionidae</taxon>
        <taxon>Cnephaeus</taxon>
    </lineage>
</organism>
<dbReference type="AlphaFoldDB" id="A0AA40LD44"/>
<dbReference type="PANTHER" id="PTHR12153:SF15">
    <property type="entry name" value="PROTEIN ADENYLYLTRANSFERASE SELO, MITOCHONDRIAL"/>
    <property type="match status" value="1"/>
</dbReference>
<feature type="compositionally biased region" description="Polar residues" evidence="10">
    <location>
        <begin position="667"/>
        <end position="695"/>
    </location>
</feature>
<evidence type="ECO:0000256" key="3">
    <source>
        <dbReference type="ARBA" id="ARBA00022679"/>
    </source>
</evidence>
<evidence type="ECO:0000256" key="7">
    <source>
        <dbReference type="ARBA" id="ARBA00022840"/>
    </source>
</evidence>
<evidence type="ECO:0000313" key="11">
    <source>
        <dbReference type="EMBL" id="KAK1327647.1"/>
    </source>
</evidence>
<dbReference type="Proteomes" id="UP001177744">
    <property type="component" value="Unassembled WGS sequence"/>
</dbReference>
<dbReference type="HAMAP" id="MF_00692">
    <property type="entry name" value="SelO"/>
    <property type="match status" value="1"/>
</dbReference>
<dbReference type="Pfam" id="PF02696">
    <property type="entry name" value="SelO"/>
    <property type="match status" value="1"/>
</dbReference>
<keyword evidence="6" id="KW-0547">Nucleotide-binding</keyword>
<keyword evidence="8" id="KW-0460">Magnesium</keyword>
<evidence type="ECO:0000256" key="10">
    <source>
        <dbReference type="SAM" id="MobiDB-lite"/>
    </source>
</evidence>
<name>A0AA40LD44_CNENI</name>
<protein>
    <recommendedName>
        <fullName evidence="9">Selenoprotein O</fullName>
    </recommendedName>
</protein>
<keyword evidence="7" id="KW-0067">ATP-binding</keyword>
<dbReference type="NCBIfam" id="NF000658">
    <property type="entry name" value="PRK00029.1"/>
    <property type="match status" value="1"/>
</dbReference>
<keyword evidence="3" id="KW-0808">Transferase</keyword>
<dbReference type="GO" id="GO:0016779">
    <property type="term" value="F:nucleotidyltransferase activity"/>
    <property type="evidence" value="ECO:0007669"/>
    <property type="project" value="UniProtKB-KW"/>
</dbReference>
<feature type="region of interest" description="Disordered" evidence="10">
    <location>
        <begin position="611"/>
        <end position="726"/>
    </location>
</feature>
<comment type="cofactor">
    <cofactor evidence="1">
        <name>Mg(2+)</name>
        <dbReference type="ChEBI" id="CHEBI:18420"/>
    </cofactor>
</comment>